<proteinExistence type="predicted"/>
<dbReference type="Proteomes" id="UP000239209">
    <property type="component" value="Unassembled WGS sequence"/>
</dbReference>
<evidence type="ECO:0000313" key="1">
    <source>
        <dbReference type="EMBL" id="PRY30118.1"/>
    </source>
</evidence>
<protein>
    <submittedName>
        <fullName evidence="1">Uncharacterized protein</fullName>
    </submittedName>
</protein>
<dbReference type="EMBL" id="PVZG01000005">
    <property type="protein sequence ID" value="PRY30118.1"/>
    <property type="molecule type" value="Genomic_DNA"/>
</dbReference>
<reference evidence="1 2" key="1">
    <citation type="submission" date="2018-03" db="EMBL/GenBank/DDBJ databases">
        <title>Genomic Encyclopedia of Archaeal and Bacterial Type Strains, Phase II (KMG-II): from individual species to whole genera.</title>
        <authorList>
            <person name="Goeker M."/>
        </authorList>
    </citation>
    <scope>NUCLEOTIDE SEQUENCE [LARGE SCALE GENOMIC DNA]</scope>
    <source>
        <strain evidence="1 2">DSM 45348</strain>
    </source>
</reference>
<sequence length="55" mass="5960">MSIYVRWSDIRADLVEEVGGEDAVEAGKRELLDAVIDHRLTRRVTSPPPGPGGDG</sequence>
<gene>
    <name evidence="1" type="ORF">CLV70_105288</name>
</gene>
<name>A0A2T0S9M9_9ACTN</name>
<evidence type="ECO:0000313" key="2">
    <source>
        <dbReference type="Proteomes" id="UP000239209"/>
    </source>
</evidence>
<comment type="caution">
    <text evidence="1">The sequence shown here is derived from an EMBL/GenBank/DDBJ whole genome shotgun (WGS) entry which is preliminary data.</text>
</comment>
<dbReference type="AlphaFoldDB" id="A0A2T0S9M9"/>
<dbReference type="RefSeq" id="WP_245908201.1">
    <property type="nucleotide sequence ID" value="NZ_PVZG01000005.1"/>
</dbReference>
<organism evidence="1 2">
    <name type="scientific">Pseudosporangium ferrugineum</name>
    <dbReference type="NCBI Taxonomy" id="439699"/>
    <lineage>
        <taxon>Bacteria</taxon>
        <taxon>Bacillati</taxon>
        <taxon>Actinomycetota</taxon>
        <taxon>Actinomycetes</taxon>
        <taxon>Micromonosporales</taxon>
        <taxon>Micromonosporaceae</taxon>
        <taxon>Pseudosporangium</taxon>
    </lineage>
</organism>
<accession>A0A2T0S9M9</accession>
<keyword evidence="2" id="KW-1185">Reference proteome</keyword>